<dbReference type="GO" id="GO:0046872">
    <property type="term" value="F:metal ion binding"/>
    <property type="evidence" value="ECO:0007669"/>
    <property type="project" value="UniProtKB-KW"/>
</dbReference>
<dbReference type="PANTHER" id="PTHR47963:SF9">
    <property type="entry name" value="CRISPR-ASSOCIATED ENDONUCLEASE_HELICASE CAS3"/>
    <property type="match status" value="1"/>
</dbReference>
<dbReference type="GO" id="GO:0003724">
    <property type="term" value="F:RNA helicase activity"/>
    <property type="evidence" value="ECO:0007669"/>
    <property type="project" value="TreeGrafter"/>
</dbReference>
<dbReference type="Pfam" id="PF18395">
    <property type="entry name" value="Cas3_C"/>
    <property type="match status" value="1"/>
</dbReference>
<organism evidence="11 12">
    <name type="scientific">Bifidobacterium samirii</name>
    <dbReference type="NCBI Taxonomy" id="2306974"/>
    <lineage>
        <taxon>Bacteria</taxon>
        <taxon>Bacillati</taxon>
        <taxon>Actinomycetota</taxon>
        <taxon>Actinomycetes</taxon>
        <taxon>Bifidobacteriales</taxon>
        <taxon>Bifidobacteriaceae</taxon>
        <taxon>Bifidobacterium</taxon>
    </lineage>
</organism>
<keyword evidence="4" id="KW-0547">Nucleotide-binding</keyword>
<dbReference type="EMBL" id="QXGK01000003">
    <property type="protein sequence ID" value="RSX58168.1"/>
    <property type="molecule type" value="Genomic_DNA"/>
</dbReference>
<dbReference type="GO" id="GO:0016787">
    <property type="term" value="F:hydrolase activity"/>
    <property type="evidence" value="ECO:0007669"/>
    <property type="project" value="UniProtKB-KW"/>
</dbReference>
<dbReference type="Proteomes" id="UP000287470">
    <property type="component" value="Unassembled WGS sequence"/>
</dbReference>
<sequence>MPGNVQGDVGLSRQARSIWGKTNRQDDDWWLPLYAHMADSIAMAERIWDHWTPDGTKAIVRRSIYGQRDVAASATAEPTSQVVERDDLARKTYLLLAGIHDIGKATPIFQIKPIRYTAGIDGNKLNMAWLPEHAGLPIDDDFVDLRKPTHPIAGQIIVERYLCERHTWDETMAQSYASVIGGHHGTPPSFDILRKFRDGFPKRLGHDLPDSTAWLDVQYELIDFVIRRIGMTDHDLDILSTRFLHPCAASILTGLVIMADWIASDSDDDRFPLVPTRAVEYNGDDIHTWEGLNRRADRAWRSVGLSTPWNAPQNDIMDETVGAGAVGSDAWFRSRFRLPEGAIPRPMQREAVRLASTTDEPGLMIIEAPMGEGKTEAALAAAEILARRTGRGGVCVALPTMATTDAMFGRVHTWMESLPHDGERDKTVWLAHGKAQLNEEFRGVIASSRRGFSSIDSDPDDSGQRPATFRRKRDVPPETVVSDWMWGRKKGVLANFLICTIDQVLMGALEMKHVVLRQLALANKVVVIDECHAYDAYMQEYLKRILEWLGGFGAPVVLLSATLPESQRQAMTGAYLKGRSAVAQNGGASNRLTDAGRTVMPKRGRWSRAKTNEFASAVTAADAADGTSRTESMASAYPLITYTQGATVRMLPVAPSGRSSQVTCRMCADDDATLTSLVDRLTVDGGCIGVICDTVARAQHAADLLARRYGADTVKLTHARFMDLDRMANETELRDLLGPQSTVGNGKRPHRLIVVGTQVLEQSLDIDFDALITDIAPVDLIMQRLGRVHRHHRGEGESDRPESLRRAQCFIRGVKAWHDDGPRFAGSVTLVYPEASLMEALGVLGLTDDSAGCDIRLPEDIARTVRLAYGSHAESVIAAGWRNHYADAVKRRAEQRDKKHNRASTCLMTSLAELERNQGTLTDWFTPRIDETDDDKGPRAVRDTQESVEVLLLRRTGDDLRLLPWIGDERHGIDSGARVPTDIAPDDDLAVLISQCAVRLPVSMCRPDRIDYLITVLERDCIDDIWAWQDSPWLAGRLAIILDEETIGGRSHWHATVEGFDVRYSPESGLAVSGENQ</sequence>
<feature type="region of interest" description="Disordered" evidence="9">
    <location>
        <begin position="452"/>
        <end position="473"/>
    </location>
</feature>
<keyword evidence="5" id="KW-0378">Hydrolase</keyword>
<keyword evidence="6" id="KW-0347">Helicase</keyword>
<dbReference type="InterPro" id="IPR041372">
    <property type="entry name" value="Cas3_C"/>
</dbReference>
<dbReference type="PROSITE" id="PS51643">
    <property type="entry name" value="HD_CAS3"/>
    <property type="match status" value="1"/>
</dbReference>
<evidence type="ECO:0000256" key="3">
    <source>
        <dbReference type="ARBA" id="ARBA00022723"/>
    </source>
</evidence>
<dbReference type="NCBIfam" id="TIGR01596">
    <property type="entry name" value="cas3_HD"/>
    <property type="match status" value="1"/>
</dbReference>
<dbReference type="CDD" id="cd17930">
    <property type="entry name" value="DEXHc_cas3"/>
    <property type="match status" value="1"/>
</dbReference>
<gene>
    <name evidence="11" type="ORF">D2E24_0528</name>
</gene>
<dbReference type="SMART" id="SM00487">
    <property type="entry name" value="DEXDc"/>
    <property type="match status" value="1"/>
</dbReference>
<dbReference type="GO" id="GO:0051607">
    <property type="term" value="P:defense response to virus"/>
    <property type="evidence" value="ECO:0007669"/>
    <property type="project" value="UniProtKB-KW"/>
</dbReference>
<keyword evidence="12" id="KW-1185">Reference proteome</keyword>
<evidence type="ECO:0000313" key="12">
    <source>
        <dbReference type="Proteomes" id="UP000287470"/>
    </source>
</evidence>
<dbReference type="InterPro" id="IPR054712">
    <property type="entry name" value="Cas3-like_dom"/>
</dbReference>
<dbReference type="InterPro" id="IPR006483">
    <property type="entry name" value="CRISPR-assoc_Cas3_HD"/>
</dbReference>
<evidence type="ECO:0000256" key="6">
    <source>
        <dbReference type="ARBA" id="ARBA00022806"/>
    </source>
</evidence>
<dbReference type="Gene3D" id="3.40.50.300">
    <property type="entry name" value="P-loop containing nucleotide triphosphate hydrolases"/>
    <property type="match status" value="2"/>
</dbReference>
<comment type="similarity">
    <text evidence="1">In the N-terminal section; belongs to the CRISPR-associated nuclease Cas3-HD family.</text>
</comment>
<dbReference type="Pfam" id="PF22590">
    <property type="entry name" value="Cas3-like_C_2"/>
    <property type="match status" value="1"/>
</dbReference>
<dbReference type="GO" id="GO:0005524">
    <property type="term" value="F:ATP binding"/>
    <property type="evidence" value="ECO:0007669"/>
    <property type="project" value="UniProtKB-KW"/>
</dbReference>
<evidence type="ECO:0000256" key="2">
    <source>
        <dbReference type="ARBA" id="ARBA00009046"/>
    </source>
</evidence>
<keyword evidence="8" id="KW-0051">Antiviral defense</keyword>
<evidence type="ECO:0000256" key="9">
    <source>
        <dbReference type="SAM" id="MobiDB-lite"/>
    </source>
</evidence>
<dbReference type="AlphaFoldDB" id="A0A430FW61"/>
<dbReference type="GO" id="GO:0003723">
    <property type="term" value="F:RNA binding"/>
    <property type="evidence" value="ECO:0007669"/>
    <property type="project" value="TreeGrafter"/>
</dbReference>
<evidence type="ECO:0000259" key="10">
    <source>
        <dbReference type="PROSITE" id="PS51643"/>
    </source>
</evidence>
<dbReference type="InterPro" id="IPR027417">
    <property type="entry name" value="P-loop_NTPase"/>
</dbReference>
<reference evidence="11 12" key="1">
    <citation type="submission" date="2018-09" db="EMBL/GenBank/DDBJ databases">
        <title>Characterization of the phylogenetic diversity of five novel species belonging to the genus Bifidobacterium.</title>
        <authorList>
            <person name="Lugli G.A."/>
            <person name="Duranti S."/>
            <person name="Milani C."/>
        </authorList>
    </citation>
    <scope>NUCLEOTIDE SEQUENCE [LARGE SCALE GENOMIC DNA]</scope>
    <source>
        <strain evidence="11 12">2033B</strain>
    </source>
</reference>
<dbReference type="PANTHER" id="PTHR47963">
    <property type="entry name" value="DEAD-BOX ATP-DEPENDENT RNA HELICASE 47, MITOCHONDRIAL"/>
    <property type="match status" value="1"/>
</dbReference>
<dbReference type="InterPro" id="IPR050547">
    <property type="entry name" value="DEAD_box_RNA_helicases"/>
</dbReference>
<dbReference type="CDD" id="cd09641">
    <property type="entry name" value="Cas3''_I"/>
    <property type="match status" value="1"/>
</dbReference>
<protein>
    <submittedName>
        <fullName evidence="11">CRISPR-associated helicase Cas3</fullName>
    </submittedName>
</protein>
<proteinExistence type="inferred from homology"/>
<evidence type="ECO:0000256" key="4">
    <source>
        <dbReference type="ARBA" id="ARBA00022741"/>
    </source>
</evidence>
<evidence type="ECO:0000256" key="1">
    <source>
        <dbReference type="ARBA" id="ARBA00006847"/>
    </source>
</evidence>
<comment type="similarity">
    <text evidence="2">In the central section; belongs to the CRISPR-associated helicase Cas3 family.</text>
</comment>
<evidence type="ECO:0000256" key="7">
    <source>
        <dbReference type="ARBA" id="ARBA00022840"/>
    </source>
</evidence>
<evidence type="ECO:0000313" key="11">
    <source>
        <dbReference type="EMBL" id="RSX58168.1"/>
    </source>
</evidence>
<dbReference type="InterPro" id="IPR014001">
    <property type="entry name" value="Helicase_ATP-bd"/>
</dbReference>
<name>A0A430FW61_9BIFI</name>
<evidence type="ECO:0000256" key="5">
    <source>
        <dbReference type="ARBA" id="ARBA00022801"/>
    </source>
</evidence>
<keyword evidence="7" id="KW-0067">ATP-binding</keyword>
<comment type="caution">
    <text evidence="11">The sequence shown here is derived from an EMBL/GenBank/DDBJ whole genome shotgun (WGS) entry which is preliminary data.</text>
</comment>
<dbReference type="RefSeq" id="WP_164520970.1">
    <property type="nucleotide sequence ID" value="NZ_QXGK01000003.1"/>
</dbReference>
<dbReference type="InterPro" id="IPR038257">
    <property type="entry name" value="CRISPR-assoc_Cas3_HD_sf"/>
</dbReference>
<dbReference type="Gene3D" id="1.10.3210.30">
    <property type="match status" value="1"/>
</dbReference>
<keyword evidence="3" id="KW-0479">Metal-binding</keyword>
<evidence type="ECO:0000256" key="8">
    <source>
        <dbReference type="ARBA" id="ARBA00023118"/>
    </source>
</evidence>
<feature type="domain" description="HD Cas3-type" evidence="10">
    <location>
        <begin position="26"/>
        <end position="262"/>
    </location>
</feature>
<accession>A0A430FW61</accession>
<dbReference type="Pfam" id="PF18019">
    <property type="entry name" value="Cas3_HD"/>
    <property type="match status" value="1"/>
</dbReference>
<dbReference type="SUPFAM" id="SSF52540">
    <property type="entry name" value="P-loop containing nucleoside triphosphate hydrolases"/>
    <property type="match status" value="1"/>
</dbReference>